<feature type="domain" description="ABC-2 type transporter transmembrane" evidence="7">
    <location>
        <begin position="717"/>
        <end position="857"/>
    </location>
</feature>
<organism evidence="8 9">
    <name type="scientific">Niallia taxi</name>
    <dbReference type="NCBI Taxonomy" id="2499688"/>
    <lineage>
        <taxon>Bacteria</taxon>
        <taxon>Bacillati</taxon>
        <taxon>Bacillota</taxon>
        <taxon>Bacilli</taxon>
        <taxon>Bacillales</taxon>
        <taxon>Bacillaceae</taxon>
        <taxon>Niallia</taxon>
    </lineage>
</organism>
<evidence type="ECO:0000259" key="7">
    <source>
        <dbReference type="Pfam" id="PF12698"/>
    </source>
</evidence>
<evidence type="ECO:0000256" key="6">
    <source>
        <dbReference type="SAM" id="Phobius"/>
    </source>
</evidence>
<feature type="transmembrane region" description="Helical" evidence="6">
    <location>
        <begin position="837"/>
        <end position="859"/>
    </location>
</feature>
<keyword evidence="9" id="KW-1185">Reference proteome</keyword>
<feature type="transmembrane region" description="Helical" evidence="6">
    <location>
        <begin position="686"/>
        <end position="705"/>
    </location>
</feature>
<keyword evidence="2 6" id="KW-0812">Transmembrane</keyword>
<dbReference type="InterPro" id="IPR051328">
    <property type="entry name" value="T7SS_ABC-Transporter"/>
</dbReference>
<feature type="transmembrane region" description="Helical" evidence="6">
    <location>
        <begin position="725"/>
        <end position="750"/>
    </location>
</feature>
<dbReference type="Pfam" id="PF12698">
    <property type="entry name" value="ABC2_membrane_3"/>
    <property type="match status" value="2"/>
</dbReference>
<dbReference type="PANTHER" id="PTHR43077:SF10">
    <property type="entry name" value="TRANSPORT PERMEASE PROTEIN"/>
    <property type="match status" value="1"/>
</dbReference>
<comment type="subcellular location">
    <subcellularLocation>
        <location evidence="1">Membrane</location>
        <topology evidence="1">Multi-pass membrane protein</topology>
    </subcellularLocation>
</comment>
<dbReference type="EMBL" id="RZTZ01000004">
    <property type="protein sequence ID" value="RVT62753.1"/>
    <property type="molecule type" value="Genomic_DNA"/>
</dbReference>
<feature type="domain" description="ABC-2 type transporter transmembrane" evidence="7">
    <location>
        <begin position="25"/>
        <end position="165"/>
    </location>
</feature>
<feature type="transmembrane region" description="Helical" evidence="6">
    <location>
        <begin position="20"/>
        <end position="38"/>
    </location>
</feature>
<dbReference type="GO" id="GO:0016020">
    <property type="term" value="C:membrane"/>
    <property type="evidence" value="ECO:0007669"/>
    <property type="project" value="UniProtKB-SubCell"/>
</dbReference>
<feature type="transmembrane region" description="Helical" evidence="6">
    <location>
        <begin position="756"/>
        <end position="778"/>
    </location>
</feature>
<dbReference type="InterPro" id="IPR017500">
    <property type="entry name" value="Phage_infect_YhgE_N"/>
</dbReference>
<keyword evidence="5" id="KW-0175">Coiled coil</keyword>
<protein>
    <submittedName>
        <fullName evidence="8">YhgE/Pip domain-containing protein</fullName>
    </submittedName>
</protein>
<evidence type="ECO:0000256" key="3">
    <source>
        <dbReference type="ARBA" id="ARBA00022989"/>
    </source>
</evidence>
<name>A0A437KBN3_9BACI</name>
<dbReference type="NCBIfam" id="TIGR03062">
    <property type="entry name" value="pip_yhgE_Cterm"/>
    <property type="match status" value="1"/>
</dbReference>
<evidence type="ECO:0000256" key="5">
    <source>
        <dbReference type="SAM" id="Coils"/>
    </source>
</evidence>
<feature type="coiled-coil region" evidence="5">
    <location>
        <begin position="224"/>
        <end position="261"/>
    </location>
</feature>
<feature type="coiled-coil region" evidence="5">
    <location>
        <begin position="482"/>
        <end position="544"/>
    </location>
</feature>
<feature type="transmembrane region" description="Helical" evidence="6">
    <location>
        <begin position="785"/>
        <end position="805"/>
    </location>
</feature>
<evidence type="ECO:0000256" key="1">
    <source>
        <dbReference type="ARBA" id="ARBA00004141"/>
    </source>
</evidence>
<dbReference type="InterPro" id="IPR017501">
    <property type="entry name" value="Phage_infect_YhgE_C"/>
</dbReference>
<comment type="caution">
    <text evidence="8">The sequence shown here is derived from an EMBL/GenBank/DDBJ whole genome shotgun (WGS) entry which is preliminary data.</text>
</comment>
<dbReference type="NCBIfam" id="TIGR03061">
    <property type="entry name" value="pip_yhgE_Nterm"/>
    <property type="match status" value="1"/>
</dbReference>
<sequence length="881" mass="97121">MRNIFTIYKNDWVRIFRTPVALFLIIALMILPSLYAWFNLKASWDPYSNTSGIKIAITNEDKGAVIRDKEVHIGDEIISTLKENDKLGWTFVSKKEATEGVKKGTYYASLYIPKDFSEKIGTVLEDQQVKPEIEYTVNEKLNAIAPKMTSSGASTIVQSVKESFVETVSESVLTIFNDAGIKLEEELPTIRNIESKIFTLEGDIPQIDALSEKIIHLEEKLPIIDEQAQKLLALEAAIPELNAASENVLLLEEKLPELKKVGEGILLLQKKAPELEQAATKVAELESHFSEISETVTKAVTNVEKMQEFITTASGSIAEIEQGINNGQEIAEVIPEFIEENAEAFETIGPVYKQNLLIYQNTADAVHQYATSVKTGSLFDQEITEKAALLKTQVQTSIDSLNRSITLFTTLNTANGDAVLQQEITDLQALQTNFTKEKELLGTIQANNAAELMALSQEAINLSTAMLNRYDTQTAPAINNALSALKETAQNAGADLKSAQESLPKLKEVLNTTKDSLTLAQENLSKLENNLPAIEKEIQKTSSIIQDNMADVLDGIDKAADFYTDTFPSLEEKVHVAADFVRNDLPDAEKQLSKVASIINNELPGLEDSVHKVADLVRDDLPSFKKTLTNTADSIREFEDNYDLGEIISLLKNDINEESDFMANPVVLDEHSLFAIPNYGSANSPFYTTLSLWVGGLLLISLLRVDVRDPEGIYTSNQIYFGRGLTFLTIGFFQSLIVTLGDIFILKAYVANPVAFVLFSMLISMIFMTIVYTLVSVFGNIGKGVAIIFLVLQLSGAGGTFPIQVAPPFFQAINPFLPFTYAINLLRETVGGMVNEAVYHAVSMLLLFGVIAIIVAVFLKKPLANATKKTAEKARSSEIIH</sequence>
<proteinExistence type="predicted"/>
<keyword evidence="3 6" id="KW-1133">Transmembrane helix</keyword>
<evidence type="ECO:0000313" key="8">
    <source>
        <dbReference type="EMBL" id="RVT62753.1"/>
    </source>
</evidence>
<reference evidence="8 9" key="1">
    <citation type="submission" date="2019-01" db="EMBL/GenBank/DDBJ databases">
        <title>Bacillus sp. M5HDSG1-1, whole genome shotgun sequence.</title>
        <authorList>
            <person name="Tuo L."/>
        </authorList>
    </citation>
    <scope>NUCLEOTIDE SEQUENCE [LARGE SCALE GENOMIC DNA]</scope>
    <source>
        <strain evidence="8 9">M5HDSG1-1</strain>
    </source>
</reference>
<dbReference type="InterPro" id="IPR013525">
    <property type="entry name" value="ABC2_TM"/>
</dbReference>
<dbReference type="Gene3D" id="3.40.1710.10">
    <property type="entry name" value="abc type-2 transporter like domain"/>
    <property type="match status" value="1"/>
</dbReference>
<dbReference type="GO" id="GO:0140359">
    <property type="term" value="F:ABC-type transporter activity"/>
    <property type="evidence" value="ECO:0007669"/>
    <property type="project" value="InterPro"/>
</dbReference>
<dbReference type="AlphaFoldDB" id="A0A437KBN3"/>
<keyword evidence="4 6" id="KW-0472">Membrane</keyword>
<gene>
    <name evidence="8" type="ORF">EM808_13420</name>
</gene>
<dbReference type="RefSeq" id="WP_127738705.1">
    <property type="nucleotide sequence ID" value="NZ_RZTZ01000004.1"/>
</dbReference>
<dbReference type="Proteomes" id="UP000288024">
    <property type="component" value="Unassembled WGS sequence"/>
</dbReference>
<evidence type="ECO:0000256" key="2">
    <source>
        <dbReference type="ARBA" id="ARBA00022692"/>
    </source>
</evidence>
<evidence type="ECO:0000313" key="9">
    <source>
        <dbReference type="Proteomes" id="UP000288024"/>
    </source>
</evidence>
<evidence type="ECO:0000256" key="4">
    <source>
        <dbReference type="ARBA" id="ARBA00023136"/>
    </source>
</evidence>
<dbReference type="PANTHER" id="PTHR43077">
    <property type="entry name" value="TRANSPORT PERMEASE YVFS-RELATED"/>
    <property type="match status" value="1"/>
</dbReference>
<accession>A0A437KBN3</accession>